<dbReference type="SUPFAM" id="SSF101386">
    <property type="entry name" value="all-alpha NTP pyrophosphatases"/>
    <property type="match status" value="1"/>
</dbReference>
<evidence type="ECO:0000313" key="2">
    <source>
        <dbReference type="Proteomes" id="UP000004966"/>
    </source>
</evidence>
<dbReference type="Gene3D" id="1.10.287.1080">
    <property type="entry name" value="MazG-like"/>
    <property type="match status" value="1"/>
</dbReference>
<dbReference type="eggNOG" id="COG1694">
    <property type="taxonomic scope" value="Bacteria"/>
</dbReference>
<reference evidence="1 2" key="1">
    <citation type="submission" date="2010-09" db="EMBL/GenBank/DDBJ databases">
        <authorList>
            <person name="Daugherty S.C."/>
            <person name="Tallon L.J."/>
            <person name="Jones K.M."/>
            <person name="Liu X."/>
            <person name="Kilian M."/>
            <person name="Tettelin H."/>
        </authorList>
    </citation>
    <scope>NUCLEOTIDE SEQUENCE [LARGE SCALE GENOMIC DNA]</scope>
    <source>
        <strain evidence="1 2">SK564</strain>
    </source>
</reference>
<accession>E1LN27</accession>
<dbReference type="Proteomes" id="UP000004966">
    <property type="component" value="Unassembled WGS sequence"/>
</dbReference>
<proteinExistence type="predicted"/>
<organism evidence="1 2">
    <name type="scientific">Streptococcus mitis SK564</name>
    <dbReference type="NCBI Taxonomy" id="585203"/>
    <lineage>
        <taxon>Bacteria</taxon>
        <taxon>Bacillati</taxon>
        <taxon>Bacillota</taxon>
        <taxon>Bacilli</taxon>
        <taxon>Lactobacillales</taxon>
        <taxon>Streptococcaceae</taxon>
        <taxon>Streptococcus</taxon>
        <taxon>Streptococcus mitis group</taxon>
    </lineage>
</organism>
<sequence>MNTLEKVKQWFIDRDLENGGRLDKQSLKLSEEFGELCAGYLKKNEQLTKDSIGDCAVVIVGLALLIEVDVQEIFDDSIVIFEEDVPDYFKDLNKNISCFQRFYSWEEKSMCKMYLSFSIDSLKSISNALGYDFEECFELAYQEIKDRKGRWIDGTFVKEEDLPNDTKI</sequence>
<comment type="caution">
    <text evidence="1">The sequence shown here is derived from an EMBL/GenBank/DDBJ whole genome shotgun (WGS) entry which is preliminary data.</text>
</comment>
<protein>
    <recommendedName>
        <fullName evidence="3">DNA-binding protein</fullName>
    </recommendedName>
</protein>
<evidence type="ECO:0008006" key="3">
    <source>
        <dbReference type="Google" id="ProtNLM"/>
    </source>
</evidence>
<dbReference type="CDD" id="cd11540">
    <property type="entry name" value="NTP-PPase_u3"/>
    <property type="match status" value="1"/>
</dbReference>
<evidence type="ECO:0000313" key="1">
    <source>
        <dbReference type="EMBL" id="EFN98338.1"/>
    </source>
</evidence>
<name>E1LN27_STRMT</name>
<dbReference type="AlphaFoldDB" id="E1LN27"/>
<dbReference type="EMBL" id="AEDU01000021">
    <property type="protein sequence ID" value="EFN98338.1"/>
    <property type="molecule type" value="Genomic_DNA"/>
</dbReference>
<dbReference type="RefSeq" id="WP_001093851.1">
    <property type="nucleotide sequence ID" value="NZ_AEDU01000021.1"/>
</dbReference>
<gene>
    <name evidence="1" type="ORF">SMSK564_1297</name>
</gene>